<dbReference type="EMBL" id="QSGO01000005">
    <property type="protein sequence ID" value="RHB35978.1"/>
    <property type="molecule type" value="Genomic_DNA"/>
</dbReference>
<accession>A0A413VQY9</accession>
<name>A0A413VQY9_9BACE</name>
<organism evidence="1 2">
    <name type="scientific">Bacteroides nordii</name>
    <dbReference type="NCBI Taxonomy" id="291645"/>
    <lineage>
        <taxon>Bacteria</taxon>
        <taxon>Pseudomonadati</taxon>
        <taxon>Bacteroidota</taxon>
        <taxon>Bacteroidia</taxon>
        <taxon>Bacteroidales</taxon>
        <taxon>Bacteroidaceae</taxon>
        <taxon>Bacteroides</taxon>
    </lineage>
</organism>
<dbReference type="Proteomes" id="UP000284379">
    <property type="component" value="Unassembled WGS sequence"/>
</dbReference>
<proteinExistence type="predicted"/>
<sequence length="61" mass="7220">MCMWSSTTCASRTVLDVHVKQDYTPGKETFLSKKSKIQHRTTACFPHKEMHQAMVDEWKYR</sequence>
<evidence type="ECO:0000313" key="1">
    <source>
        <dbReference type="EMBL" id="RHB35978.1"/>
    </source>
</evidence>
<protein>
    <submittedName>
        <fullName evidence="1">Uncharacterized protein</fullName>
    </submittedName>
</protein>
<gene>
    <name evidence="1" type="ORF">DW888_09090</name>
</gene>
<evidence type="ECO:0000313" key="2">
    <source>
        <dbReference type="Proteomes" id="UP000284379"/>
    </source>
</evidence>
<reference evidence="1 2" key="1">
    <citation type="submission" date="2018-08" db="EMBL/GenBank/DDBJ databases">
        <title>A genome reference for cultivated species of the human gut microbiota.</title>
        <authorList>
            <person name="Zou Y."/>
            <person name="Xue W."/>
            <person name="Luo G."/>
        </authorList>
    </citation>
    <scope>NUCLEOTIDE SEQUENCE [LARGE SCALE GENOMIC DNA]</scope>
    <source>
        <strain evidence="1 2">AM40-30BH</strain>
    </source>
</reference>
<comment type="caution">
    <text evidence="1">The sequence shown here is derived from an EMBL/GenBank/DDBJ whole genome shotgun (WGS) entry which is preliminary data.</text>
</comment>
<dbReference type="AlphaFoldDB" id="A0A413VQY9"/>